<sequence>MPVRGRQNPSHNSCEHEKKGTKGAIQRFFTKLTDDTTESEGLSKERSEDRINQQAAEDQGSPNPSSPALCEDTGSDNESQNESEPDDFNPQSPEPPRPVSPDSAVSNDISQCLAEGSVQQSCPAPPGPDDISQSRADGPVQPVLKVFPKTQHGSRKRAFIETWHFWSWVSSFCCGKMRSCLLTG</sequence>
<organism evidence="2 3">
    <name type="scientific">Umbra pygmaea</name>
    <name type="common">Eastern mudminnow</name>
    <dbReference type="NCBI Taxonomy" id="75934"/>
    <lineage>
        <taxon>Eukaryota</taxon>
        <taxon>Metazoa</taxon>
        <taxon>Chordata</taxon>
        <taxon>Craniata</taxon>
        <taxon>Vertebrata</taxon>
        <taxon>Euteleostomi</taxon>
        <taxon>Actinopterygii</taxon>
        <taxon>Neopterygii</taxon>
        <taxon>Teleostei</taxon>
        <taxon>Protacanthopterygii</taxon>
        <taxon>Esociformes</taxon>
        <taxon>Umbridae</taxon>
        <taxon>Umbra</taxon>
    </lineage>
</organism>
<reference evidence="2 3" key="1">
    <citation type="submission" date="2024-06" db="EMBL/GenBank/DDBJ databases">
        <authorList>
            <person name="Pan Q."/>
            <person name="Wen M."/>
            <person name="Jouanno E."/>
            <person name="Zahm M."/>
            <person name="Klopp C."/>
            <person name="Cabau C."/>
            <person name="Louis A."/>
            <person name="Berthelot C."/>
            <person name="Parey E."/>
            <person name="Roest Crollius H."/>
            <person name="Montfort J."/>
            <person name="Robinson-Rechavi M."/>
            <person name="Bouchez O."/>
            <person name="Lampietro C."/>
            <person name="Lopez Roques C."/>
            <person name="Donnadieu C."/>
            <person name="Postlethwait J."/>
            <person name="Bobe J."/>
            <person name="Verreycken H."/>
            <person name="Guiguen Y."/>
        </authorList>
    </citation>
    <scope>NUCLEOTIDE SEQUENCE [LARGE SCALE GENOMIC DNA]</scope>
    <source>
        <strain evidence="2">Up_M1</strain>
        <tissue evidence="2">Testis</tissue>
    </source>
</reference>
<evidence type="ECO:0000313" key="3">
    <source>
        <dbReference type="Proteomes" id="UP001557470"/>
    </source>
</evidence>
<evidence type="ECO:0000256" key="1">
    <source>
        <dbReference type="SAM" id="MobiDB-lite"/>
    </source>
</evidence>
<dbReference type="Proteomes" id="UP001557470">
    <property type="component" value="Unassembled WGS sequence"/>
</dbReference>
<dbReference type="EMBL" id="JAGEUA010000010">
    <property type="protein sequence ID" value="KAL0964319.1"/>
    <property type="molecule type" value="Genomic_DNA"/>
</dbReference>
<comment type="caution">
    <text evidence="2">The sequence shown here is derived from an EMBL/GenBank/DDBJ whole genome shotgun (WGS) entry which is preliminary data.</text>
</comment>
<accession>A0ABD0W0M4</accession>
<feature type="compositionally biased region" description="Basic and acidic residues" evidence="1">
    <location>
        <begin position="41"/>
        <end position="51"/>
    </location>
</feature>
<evidence type="ECO:0000313" key="2">
    <source>
        <dbReference type="EMBL" id="KAL0964319.1"/>
    </source>
</evidence>
<proteinExistence type="predicted"/>
<dbReference type="AlphaFoldDB" id="A0ABD0W0M4"/>
<feature type="region of interest" description="Disordered" evidence="1">
    <location>
        <begin position="1"/>
        <end position="139"/>
    </location>
</feature>
<protein>
    <submittedName>
        <fullName evidence="2">Uncharacterized protein</fullName>
    </submittedName>
</protein>
<name>A0ABD0W0M4_UMBPY</name>
<gene>
    <name evidence="2" type="ORF">UPYG_G00322190</name>
</gene>
<feature type="compositionally biased region" description="Acidic residues" evidence="1">
    <location>
        <begin position="73"/>
        <end position="87"/>
    </location>
</feature>
<feature type="compositionally biased region" description="Polar residues" evidence="1">
    <location>
        <begin position="52"/>
        <end position="63"/>
    </location>
</feature>
<keyword evidence="3" id="KW-1185">Reference proteome</keyword>